<keyword evidence="2" id="KW-1185">Reference proteome</keyword>
<proteinExistence type="predicted"/>
<reference evidence="1" key="1">
    <citation type="submission" date="2021-08" db="EMBL/GenBank/DDBJ databases">
        <title>The first chromosome-level gecko genome reveals the dynamic sex chromosomes of Neotropical dwarf geckos (Sphaerodactylidae: Sphaerodactylus).</title>
        <authorList>
            <person name="Pinto B.J."/>
            <person name="Keating S.E."/>
            <person name="Gamble T."/>
        </authorList>
    </citation>
    <scope>NUCLEOTIDE SEQUENCE</scope>
    <source>
        <strain evidence="1">TG3544</strain>
    </source>
</reference>
<dbReference type="EMBL" id="CM037628">
    <property type="protein sequence ID" value="KAH7997221.1"/>
    <property type="molecule type" value="Genomic_DNA"/>
</dbReference>
<gene>
    <name evidence="1" type="ORF">K3G42_014157</name>
</gene>
<evidence type="ECO:0000313" key="1">
    <source>
        <dbReference type="EMBL" id="KAH7997221.1"/>
    </source>
</evidence>
<protein>
    <submittedName>
        <fullName evidence="1">Uncharacterized protein</fullName>
    </submittedName>
</protein>
<name>A0ACB8EWR5_9SAUR</name>
<sequence>MEAGRGRSPQRRSRLTKRRPLATAVWVATSLVAVSRATRGVEADKCSPTADHQEEAAHQAADNRAVTTAAGGHTEQSALRPEASDAVRLPVTHPTLVDAAPVPGTSARLAGVAAQPFRSASAPERSGNCSRSAGPISRQPDHARPP</sequence>
<dbReference type="Proteomes" id="UP000827872">
    <property type="component" value="Linkage Group LG15"/>
</dbReference>
<organism evidence="1 2">
    <name type="scientific">Sphaerodactylus townsendi</name>
    <dbReference type="NCBI Taxonomy" id="933632"/>
    <lineage>
        <taxon>Eukaryota</taxon>
        <taxon>Metazoa</taxon>
        <taxon>Chordata</taxon>
        <taxon>Craniata</taxon>
        <taxon>Vertebrata</taxon>
        <taxon>Euteleostomi</taxon>
        <taxon>Lepidosauria</taxon>
        <taxon>Squamata</taxon>
        <taxon>Bifurcata</taxon>
        <taxon>Gekkota</taxon>
        <taxon>Sphaerodactylidae</taxon>
        <taxon>Sphaerodactylus</taxon>
    </lineage>
</organism>
<accession>A0ACB8EWR5</accession>
<evidence type="ECO:0000313" key="2">
    <source>
        <dbReference type="Proteomes" id="UP000827872"/>
    </source>
</evidence>
<comment type="caution">
    <text evidence="1">The sequence shown here is derived from an EMBL/GenBank/DDBJ whole genome shotgun (WGS) entry which is preliminary data.</text>
</comment>